<proteinExistence type="predicted"/>
<sequence length="96" mass="11815">MHLLKDVAFMRGQPRTYVAIYFEVPYFNFWFCENSQKFCPLRLTTLLPKNYFLYFSDILNKFTLPCRKLSQIYTFIQYFQKTLVNMPNKKCFLKFY</sequence>
<dbReference type="KEGG" id="csto:CGC58_04075"/>
<gene>
    <name evidence="1" type="ORF">CGC58_04075</name>
</gene>
<organism evidence="1 2">
    <name type="scientific">Capnocytophaga stomatis</name>
    <dbReference type="NCBI Taxonomy" id="1848904"/>
    <lineage>
        <taxon>Bacteria</taxon>
        <taxon>Pseudomonadati</taxon>
        <taxon>Bacteroidota</taxon>
        <taxon>Flavobacteriia</taxon>
        <taxon>Flavobacteriales</taxon>
        <taxon>Flavobacteriaceae</taxon>
        <taxon>Capnocytophaga</taxon>
    </lineage>
</organism>
<evidence type="ECO:0000313" key="1">
    <source>
        <dbReference type="EMBL" id="ATA88967.1"/>
    </source>
</evidence>
<accession>A0A250FYD6</accession>
<dbReference type="EMBL" id="CP022387">
    <property type="protein sequence ID" value="ATA88967.1"/>
    <property type="molecule type" value="Genomic_DNA"/>
</dbReference>
<dbReference type="AlphaFoldDB" id="A0A250FYD6"/>
<dbReference type="Proteomes" id="UP000217348">
    <property type="component" value="Chromosome"/>
</dbReference>
<protein>
    <submittedName>
        <fullName evidence="1">Uncharacterized protein</fullName>
    </submittedName>
</protein>
<name>A0A250FYD6_9FLAO</name>
<reference evidence="2" key="1">
    <citation type="submission" date="2017-06" db="EMBL/GenBank/DDBJ databases">
        <title>Capnocytophaga spp. assemblies.</title>
        <authorList>
            <person name="Gulvik C.A."/>
        </authorList>
    </citation>
    <scope>NUCLEOTIDE SEQUENCE [LARGE SCALE GENOMIC DNA]</scope>
    <source>
        <strain evidence="2">H2177</strain>
    </source>
</reference>
<evidence type="ECO:0000313" key="2">
    <source>
        <dbReference type="Proteomes" id="UP000217348"/>
    </source>
</evidence>